<dbReference type="CDD" id="cd06261">
    <property type="entry name" value="TM_PBP2"/>
    <property type="match status" value="1"/>
</dbReference>
<feature type="transmembrane region" description="Helical" evidence="10">
    <location>
        <begin position="48"/>
        <end position="69"/>
    </location>
</feature>
<organism evidence="13">
    <name type="scientific">Fundidesulfovibrio putealis</name>
    <dbReference type="NCBI Taxonomy" id="270496"/>
    <lineage>
        <taxon>Bacteria</taxon>
        <taxon>Pseudomonadati</taxon>
        <taxon>Thermodesulfobacteriota</taxon>
        <taxon>Desulfovibrionia</taxon>
        <taxon>Desulfovibrionales</taxon>
        <taxon>Desulfovibrionaceae</taxon>
        <taxon>Fundidesulfovibrio</taxon>
    </lineage>
</organism>
<comment type="subcellular location">
    <subcellularLocation>
        <location evidence="2 10">Cell membrane</location>
        <topology evidence="2 10">Multi-pass membrane protein</topology>
    </subcellularLocation>
</comment>
<keyword evidence="6 11" id="KW-0500">Molybdenum</keyword>
<dbReference type="GO" id="GO:0005886">
    <property type="term" value="C:plasma membrane"/>
    <property type="evidence" value="ECO:0007669"/>
    <property type="project" value="UniProtKB-SubCell"/>
</dbReference>
<dbReference type="InterPro" id="IPR035906">
    <property type="entry name" value="MetI-like_sf"/>
</dbReference>
<evidence type="ECO:0000256" key="9">
    <source>
        <dbReference type="ARBA" id="ARBA00023136"/>
    </source>
</evidence>
<accession>A0A7C4AGT7</accession>
<evidence type="ECO:0000256" key="5">
    <source>
        <dbReference type="ARBA" id="ARBA00022475"/>
    </source>
</evidence>
<feature type="transmembrane region" description="Helical" evidence="10">
    <location>
        <begin position="12"/>
        <end position="36"/>
    </location>
</feature>
<evidence type="ECO:0000313" key="13">
    <source>
        <dbReference type="EMBL" id="HGG92401.1"/>
    </source>
</evidence>
<reference evidence="13" key="1">
    <citation type="journal article" date="2020" name="mSystems">
        <title>Genome- and Community-Level Interaction Insights into Carbon Utilization and Element Cycling Functions of Hydrothermarchaeota in Hydrothermal Sediment.</title>
        <authorList>
            <person name="Zhou Z."/>
            <person name="Liu Y."/>
            <person name="Xu W."/>
            <person name="Pan J."/>
            <person name="Luo Z.H."/>
            <person name="Li M."/>
        </authorList>
    </citation>
    <scope>NUCLEOTIDE SEQUENCE [LARGE SCALE GENOMIC DNA]</scope>
    <source>
        <strain evidence="13">SpSt-413</strain>
    </source>
</reference>
<name>A0A7C4AGT7_9BACT</name>
<comment type="function">
    <text evidence="1 11">Part of the binding-protein-dependent transport system for molybdenum; probably responsible for the translocation of the substrate across the membrane.</text>
</comment>
<dbReference type="Pfam" id="PF00528">
    <property type="entry name" value="BPD_transp_1"/>
    <property type="match status" value="1"/>
</dbReference>
<dbReference type="PANTHER" id="PTHR30183:SF3">
    <property type="entry name" value="MOLYBDENUM TRANSPORT SYSTEM PERMEASE PROTEIN MODB"/>
    <property type="match status" value="1"/>
</dbReference>
<protein>
    <recommendedName>
        <fullName evidence="11">Molybdenum transport system permease</fullName>
    </recommendedName>
</protein>
<evidence type="ECO:0000256" key="10">
    <source>
        <dbReference type="RuleBase" id="RU363032"/>
    </source>
</evidence>
<dbReference type="AlphaFoldDB" id="A0A7C4AGT7"/>
<evidence type="ECO:0000256" key="6">
    <source>
        <dbReference type="ARBA" id="ARBA00022505"/>
    </source>
</evidence>
<evidence type="ECO:0000256" key="7">
    <source>
        <dbReference type="ARBA" id="ARBA00022692"/>
    </source>
</evidence>
<evidence type="ECO:0000256" key="1">
    <source>
        <dbReference type="ARBA" id="ARBA00002949"/>
    </source>
</evidence>
<dbReference type="SUPFAM" id="SSF161098">
    <property type="entry name" value="MetI-like"/>
    <property type="match status" value="1"/>
</dbReference>
<keyword evidence="8 10" id="KW-1133">Transmembrane helix</keyword>
<keyword evidence="4 10" id="KW-0813">Transport</keyword>
<dbReference type="PROSITE" id="PS50928">
    <property type="entry name" value="ABC_TM1"/>
    <property type="match status" value="1"/>
</dbReference>
<feature type="domain" description="ABC transmembrane type-1" evidence="12">
    <location>
        <begin position="10"/>
        <end position="214"/>
    </location>
</feature>
<keyword evidence="5 11" id="KW-1003">Cell membrane</keyword>
<comment type="similarity">
    <text evidence="3 11">Belongs to the binding-protein-dependent transport system permease family. CysTW subfamily.</text>
</comment>
<dbReference type="GO" id="GO:0015098">
    <property type="term" value="F:molybdate ion transmembrane transporter activity"/>
    <property type="evidence" value="ECO:0007669"/>
    <property type="project" value="UniProtKB-UniRule"/>
</dbReference>
<sequence>MNLAPAIPPLLLTLKVAILATLGALILGVPSAYLVGRARFPGKSVVDALGTLPMVLPPTVLGYYLLVLFGRNGMLGQWLNQAFGVSLLFTWQGAALASTVVAFPMVFTTARAAFDAVDQNLVNAARTLGAPSFSLFARICLPLAWRGILAGAMLAFARAMGEFGATLMIAGNLPGKTQTLSLAVYSAVMAGQDDQAAFLTGVVTLAGLSVLVASGRLLRPRP</sequence>
<proteinExistence type="inferred from homology"/>
<evidence type="ECO:0000256" key="3">
    <source>
        <dbReference type="ARBA" id="ARBA00007069"/>
    </source>
</evidence>
<evidence type="ECO:0000256" key="11">
    <source>
        <dbReference type="RuleBase" id="RU365097"/>
    </source>
</evidence>
<dbReference type="InterPro" id="IPR011867">
    <property type="entry name" value="ModB_ABC"/>
</dbReference>
<dbReference type="InterPro" id="IPR000515">
    <property type="entry name" value="MetI-like"/>
</dbReference>
<dbReference type="NCBIfam" id="TIGR02141">
    <property type="entry name" value="modB_ABC"/>
    <property type="match status" value="1"/>
</dbReference>
<comment type="caution">
    <text evidence="13">The sequence shown here is derived from an EMBL/GenBank/DDBJ whole genome shotgun (WGS) entry which is preliminary data.</text>
</comment>
<evidence type="ECO:0000256" key="8">
    <source>
        <dbReference type="ARBA" id="ARBA00022989"/>
    </source>
</evidence>
<evidence type="ECO:0000256" key="2">
    <source>
        <dbReference type="ARBA" id="ARBA00004651"/>
    </source>
</evidence>
<feature type="transmembrane region" description="Helical" evidence="10">
    <location>
        <begin position="196"/>
        <end position="218"/>
    </location>
</feature>
<evidence type="ECO:0000259" key="12">
    <source>
        <dbReference type="PROSITE" id="PS50928"/>
    </source>
</evidence>
<feature type="transmembrane region" description="Helical" evidence="10">
    <location>
        <begin position="135"/>
        <end position="157"/>
    </location>
</feature>
<keyword evidence="7 10" id="KW-0812">Transmembrane</keyword>
<dbReference type="Gene3D" id="1.10.3720.10">
    <property type="entry name" value="MetI-like"/>
    <property type="match status" value="1"/>
</dbReference>
<dbReference type="EMBL" id="DSRP01000385">
    <property type="protein sequence ID" value="HGG92401.1"/>
    <property type="molecule type" value="Genomic_DNA"/>
</dbReference>
<feature type="transmembrane region" description="Helical" evidence="10">
    <location>
        <begin position="89"/>
        <end position="114"/>
    </location>
</feature>
<keyword evidence="9 10" id="KW-0472">Membrane</keyword>
<gene>
    <name evidence="13" type="primary">modB</name>
    <name evidence="13" type="ORF">ENR59_05555</name>
</gene>
<evidence type="ECO:0000256" key="4">
    <source>
        <dbReference type="ARBA" id="ARBA00022448"/>
    </source>
</evidence>
<dbReference type="PANTHER" id="PTHR30183">
    <property type="entry name" value="MOLYBDENUM TRANSPORT SYSTEM PERMEASE PROTEIN MODB"/>
    <property type="match status" value="1"/>
</dbReference>